<reference evidence="1" key="2">
    <citation type="journal article" date="2022" name="New Phytol.">
        <title>Evolutionary transition to the ectomycorrhizal habit in the genomes of a hyperdiverse lineage of mushroom-forming fungi.</title>
        <authorList>
            <person name="Looney B."/>
            <person name="Miyauchi S."/>
            <person name="Morin E."/>
            <person name="Drula E."/>
            <person name="Courty P.E."/>
            <person name="Kohler A."/>
            <person name="Kuo A."/>
            <person name="LaButti K."/>
            <person name="Pangilinan J."/>
            <person name="Lipzen A."/>
            <person name="Riley R."/>
            <person name="Andreopoulos W."/>
            <person name="He G."/>
            <person name="Johnson J."/>
            <person name="Nolan M."/>
            <person name="Tritt A."/>
            <person name="Barry K.W."/>
            <person name="Grigoriev I.V."/>
            <person name="Nagy L.G."/>
            <person name="Hibbett D."/>
            <person name="Henrissat B."/>
            <person name="Matheny P.B."/>
            <person name="Labbe J."/>
            <person name="Martin F.M."/>
        </authorList>
    </citation>
    <scope>NUCLEOTIDE SEQUENCE</scope>
    <source>
        <strain evidence="1">FP105234-sp</strain>
    </source>
</reference>
<proteinExistence type="predicted"/>
<reference evidence="1" key="1">
    <citation type="submission" date="2021-02" db="EMBL/GenBank/DDBJ databases">
        <authorList>
            <consortium name="DOE Joint Genome Institute"/>
            <person name="Ahrendt S."/>
            <person name="Looney B.P."/>
            <person name="Miyauchi S."/>
            <person name="Morin E."/>
            <person name="Drula E."/>
            <person name="Courty P.E."/>
            <person name="Chicoki N."/>
            <person name="Fauchery L."/>
            <person name="Kohler A."/>
            <person name="Kuo A."/>
            <person name="Labutti K."/>
            <person name="Pangilinan J."/>
            <person name="Lipzen A."/>
            <person name="Riley R."/>
            <person name="Andreopoulos W."/>
            <person name="He G."/>
            <person name="Johnson J."/>
            <person name="Barry K.W."/>
            <person name="Grigoriev I.V."/>
            <person name="Nagy L."/>
            <person name="Hibbett D."/>
            <person name="Henrissat B."/>
            <person name="Matheny P.B."/>
            <person name="Labbe J."/>
            <person name="Martin F."/>
        </authorList>
    </citation>
    <scope>NUCLEOTIDE SEQUENCE</scope>
    <source>
        <strain evidence="1">FP105234-sp</strain>
    </source>
</reference>
<sequence>MSVVRALTQQELPLSPSSSLRGSSPMRGDDASPSASQARSYDNSQLSAGGHAQPLEASLSQEDGNHTDHSSQPGVSSRADTSVEGGFSVHGFSPDHDEDSQPHAGGSAQPMAFVATQPAISDGLTQALTQPATQPAETQPYDNTTGAQWQSMATTSTGARNLLANVPPEKRHRYQRYMPAAPPPTSDGNTQVVDEILPVQTGQELFEQILAHSNKTGNGQQETHAEDHDDGKTDPGDQTDVVPDSEPTQHPPTSSPERPLHLAIVTASSSRDSEARSRYITPPEEQDEEEEVPLAAQRANTAVHGKGKGKARGDAAAYKVPFPKTSQGAKVRKLLQCRSR</sequence>
<keyword evidence="2" id="KW-1185">Reference proteome</keyword>
<dbReference type="Proteomes" id="UP000814033">
    <property type="component" value="Unassembled WGS sequence"/>
</dbReference>
<accession>A0ACB8SCW2</accession>
<evidence type="ECO:0000313" key="1">
    <source>
        <dbReference type="EMBL" id="KAI0054164.1"/>
    </source>
</evidence>
<protein>
    <submittedName>
        <fullName evidence="1">Uncharacterized protein</fullName>
    </submittedName>
</protein>
<comment type="caution">
    <text evidence="1">The sequence shown here is derived from an EMBL/GenBank/DDBJ whole genome shotgun (WGS) entry which is preliminary data.</text>
</comment>
<name>A0ACB8SCW2_9AGAM</name>
<gene>
    <name evidence="1" type="ORF">FA95DRAFT_43671</name>
</gene>
<evidence type="ECO:0000313" key="2">
    <source>
        <dbReference type="Proteomes" id="UP000814033"/>
    </source>
</evidence>
<organism evidence="1 2">
    <name type="scientific">Auriscalpium vulgare</name>
    <dbReference type="NCBI Taxonomy" id="40419"/>
    <lineage>
        <taxon>Eukaryota</taxon>
        <taxon>Fungi</taxon>
        <taxon>Dikarya</taxon>
        <taxon>Basidiomycota</taxon>
        <taxon>Agaricomycotina</taxon>
        <taxon>Agaricomycetes</taxon>
        <taxon>Russulales</taxon>
        <taxon>Auriscalpiaceae</taxon>
        <taxon>Auriscalpium</taxon>
    </lineage>
</organism>
<dbReference type="EMBL" id="MU275838">
    <property type="protein sequence ID" value="KAI0054164.1"/>
    <property type="molecule type" value="Genomic_DNA"/>
</dbReference>